<proteinExistence type="predicted"/>
<dbReference type="InterPro" id="IPR017452">
    <property type="entry name" value="GPCR_Rhodpsn_7TM"/>
</dbReference>
<feature type="non-terminal residue" evidence="7">
    <location>
        <position position="358"/>
    </location>
</feature>
<dbReference type="PROSITE" id="PS00022">
    <property type="entry name" value="EGF_1"/>
    <property type="match status" value="1"/>
</dbReference>
<gene>
    <name evidence="7" type="ORF">OXD698_LOCUS45735</name>
</gene>
<keyword evidence="2 5" id="KW-0812">Transmembrane</keyword>
<dbReference type="InterPro" id="IPR000742">
    <property type="entry name" value="EGF"/>
</dbReference>
<dbReference type="AlphaFoldDB" id="A0A820HII7"/>
<evidence type="ECO:0000313" key="8">
    <source>
        <dbReference type="Proteomes" id="UP000663844"/>
    </source>
</evidence>
<keyword evidence="3 5" id="KW-1133">Transmembrane helix</keyword>
<keyword evidence="4 5" id="KW-0472">Membrane</keyword>
<dbReference type="SUPFAM" id="SSF81321">
    <property type="entry name" value="Family A G protein-coupled receptor-like"/>
    <property type="match status" value="1"/>
</dbReference>
<name>A0A820HII7_9BILA</name>
<evidence type="ECO:0000256" key="4">
    <source>
        <dbReference type="ARBA" id="ARBA00023136"/>
    </source>
</evidence>
<dbReference type="PROSITE" id="PS50262">
    <property type="entry name" value="G_PROTEIN_RECEP_F1_2"/>
    <property type="match status" value="1"/>
</dbReference>
<organism evidence="7 8">
    <name type="scientific">Adineta steineri</name>
    <dbReference type="NCBI Taxonomy" id="433720"/>
    <lineage>
        <taxon>Eukaryota</taxon>
        <taxon>Metazoa</taxon>
        <taxon>Spiralia</taxon>
        <taxon>Gnathifera</taxon>
        <taxon>Rotifera</taxon>
        <taxon>Eurotatoria</taxon>
        <taxon>Bdelloidea</taxon>
        <taxon>Adinetida</taxon>
        <taxon>Adinetidae</taxon>
        <taxon>Adineta</taxon>
    </lineage>
</organism>
<protein>
    <recommendedName>
        <fullName evidence="6">G-protein coupled receptors family 1 profile domain-containing protein</fullName>
    </recommendedName>
</protein>
<evidence type="ECO:0000256" key="3">
    <source>
        <dbReference type="ARBA" id="ARBA00022989"/>
    </source>
</evidence>
<feature type="non-terminal residue" evidence="7">
    <location>
        <position position="1"/>
    </location>
</feature>
<comment type="subcellular location">
    <subcellularLocation>
        <location evidence="1">Membrane</location>
    </subcellularLocation>
</comment>
<dbReference type="GO" id="GO:0004930">
    <property type="term" value="F:G protein-coupled receptor activity"/>
    <property type="evidence" value="ECO:0007669"/>
    <property type="project" value="InterPro"/>
</dbReference>
<feature type="transmembrane region" description="Helical" evidence="5">
    <location>
        <begin position="290"/>
        <end position="315"/>
    </location>
</feature>
<dbReference type="Proteomes" id="UP000663844">
    <property type="component" value="Unassembled WGS sequence"/>
</dbReference>
<feature type="transmembrane region" description="Helical" evidence="5">
    <location>
        <begin position="157"/>
        <end position="183"/>
    </location>
</feature>
<feature type="transmembrane region" description="Helical" evidence="5">
    <location>
        <begin position="241"/>
        <end position="259"/>
    </location>
</feature>
<dbReference type="Gene3D" id="1.20.1070.10">
    <property type="entry name" value="Rhodopsin 7-helix transmembrane proteins"/>
    <property type="match status" value="1"/>
</dbReference>
<dbReference type="InterPro" id="IPR000276">
    <property type="entry name" value="GPCR_Rhodpsn"/>
</dbReference>
<comment type="caution">
    <text evidence="7">The sequence shown here is derived from an EMBL/GenBank/DDBJ whole genome shotgun (WGS) entry which is preliminary data.</text>
</comment>
<sequence>QTITSANILTEINPLYRCLSLDELFNKTFINQHLLKRIKYYHIPCQEQINLICFYDSTHICLCDLSRQTNCFEFDHNVTYDCRGYNLCENDGKCFQDKQICPTSAFCSCPECFFGSRCQFSTQQLILSLDFILGIINNVFSYLTFIKGETRNVGCGIYLFVTSIISLIIITIFIIKLTILFLSQMHLLNNRLFIHIQCIITDFFLRSLLSISDWLSACVAIERAVTILKGANFNKNQSKRIAKQVILFVCILTFLTYIHDPIHRHLIDDEEEQRTWCVIKYPSSLQIYDWILNVLHFSIPPLINCISALIIIIYATRTRSKAQKKLLYRQILREQFQHHKHLLISPCILIILALPRLI</sequence>
<feature type="domain" description="G-protein coupled receptors family 1 profile" evidence="6">
    <location>
        <begin position="137"/>
        <end position="358"/>
    </location>
</feature>
<evidence type="ECO:0000256" key="5">
    <source>
        <dbReference type="SAM" id="Phobius"/>
    </source>
</evidence>
<evidence type="ECO:0000259" key="6">
    <source>
        <dbReference type="PROSITE" id="PS50262"/>
    </source>
</evidence>
<dbReference type="GO" id="GO:0016020">
    <property type="term" value="C:membrane"/>
    <property type="evidence" value="ECO:0007669"/>
    <property type="project" value="UniProtKB-SubCell"/>
</dbReference>
<dbReference type="EMBL" id="CAJOAZ010015509">
    <property type="protein sequence ID" value="CAF4294121.1"/>
    <property type="molecule type" value="Genomic_DNA"/>
</dbReference>
<evidence type="ECO:0000256" key="2">
    <source>
        <dbReference type="ARBA" id="ARBA00022692"/>
    </source>
</evidence>
<evidence type="ECO:0000256" key="1">
    <source>
        <dbReference type="ARBA" id="ARBA00004370"/>
    </source>
</evidence>
<reference evidence="7" key="1">
    <citation type="submission" date="2021-02" db="EMBL/GenBank/DDBJ databases">
        <authorList>
            <person name="Nowell W R."/>
        </authorList>
    </citation>
    <scope>NUCLEOTIDE SEQUENCE</scope>
</reference>
<evidence type="ECO:0000313" key="7">
    <source>
        <dbReference type="EMBL" id="CAF4294121.1"/>
    </source>
</evidence>
<accession>A0A820HII7</accession>
<feature type="transmembrane region" description="Helical" evidence="5">
    <location>
        <begin position="125"/>
        <end position="145"/>
    </location>
</feature>
<dbReference type="Pfam" id="PF00001">
    <property type="entry name" value="7tm_1"/>
    <property type="match status" value="1"/>
</dbReference>